<dbReference type="GO" id="GO:0003676">
    <property type="term" value="F:nucleic acid binding"/>
    <property type="evidence" value="ECO:0007669"/>
    <property type="project" value="InterPro"/>
</dbReference>
<dbReference type="InterPro" id="IPR050699">
    <property type="entry name" value="RNA-DNA_Helicase"/>
</dbReference>
<evidence type="ECO:0000313" key="7">
    <source>
        <dbReference type="EMBL" id="BBM88297.1"/>
    </source>
</evidence>
<dbReference type="Pfam" id="PF00271">
    <property type="entry name" value="Helicase_C"/>
    <property type="match status" value="1"/>
</dbReference>
<dbReference type="AlphaFoldDB" id="A0A5S9F6V7"/>
<dbReference type="GO" id="GO:0016787">
    <property type="term" value="F:hydrolase activity"/>
    <property type="evidence" value="ECO:0007669"/>
    <property type="project" value="UniProtKB-KW"/>
</dbReference>
<evidence type="ECO:0000256" key="4">
    <source>
        <dbReference type="ARBA" id="ARBA00022840"/>
    </source>
</evidence>
<dbReference type="SMART" id="SM00487">
    <property type="entry name" value="DEXDc"/>
    <property type="match status" value="1"/>
</dbReference>
<keyword evidence="3 7" id="KW-0347">Helicase</keyword>
<dbReference type="SMART" id="SM01142">
    <property type="entry name" value="DSHCT"/>
    <property type="match status" value="1"/>
</dbReference>
<evidence type="ECO:0000256" key="3">
    <source>
        <dbReference type="ARBA" id="ARBA00022806"/>
    </source>
</evidence>
<dbReference type="Gene3D" id="3.40.50.300">
    <property type="entry name" value="P-loop containing nucleotide triphosphate hydrolases"/>
    <property type="match status" value="2"/>
</dbReference>
<evidence type="ECO:0000256" key="2">
    <source>
        <dbReference type="ARBA" id="ARBA00022801"/>
    </source>
</evidence>
<sequence>MHITHNMVFRMKYKGLVLDKFQQEAISLIDSNTSVIVSAPTGAGKTVIAEYAIEKSLEKDKSVIYTAPIKALSNQKFRDFKLRYPNQVGIMTGDLSLNTSAPILIMTTEIFRNALLEDPQRYNNVNYLIFDEVHYLQDEDRGTVWEESIIFAPEHIQILALSATIPNVDEFVDWIQSVRKKPTKVVRETKRPVPLREYCHLFDQQVLNIKEARKKIPKKAKNYSKDFTPLSKNEAAQSILSEVLARNHIPCLYFVFSRKEAQITAVKCKNRLSLLSKEEQIHAKKRIEELAEMYGITNFSSRELYSLLLKGIGYHHAGMLPALKEIIELLFTEGYLKLLFATETFALGVNMPAKSVIFSKIKKFDGTSVRPLKPLEYQQMSGRAGRRGMDEVGHVYIDLTQDPISVNELNRVVSEQLSPIQSRFNLSYSTILSLYGHLGEDILTASDKSFAVFQKARALKQHEKKKKRMLLKSQRNLLKQKLAFLQGLGYVQKDGLTSKGRFASQVCGHEVELTELFFDGFLEGANERVLFCIVVALTFEGRKGGRYNKIPKEVRKLSKRIEKRILSICKLENMYGIRDCIKMPDFRLSSAALAWSSGKSFSSIQSQFRVDAGDIIRNFRLAIQILRQLKKICVGYDSFVGLVDNCILAVNRDEVNALRQLQVFSDLTQQR</sequence>
<organism evidence="7 8">
    <name type="scientific">Uabimicrobium amorphum</name>
    <dbReference type="NCBI Taxonomy" id="2596890"/>
    <lineage>
        <taxon>Bacteria</taxon>
        <taxon>Pseudomonadati</taxon>
        <taxon>Planctomycetota</taxon>
        <taxon>Candidatus Uabimicrobiia</taxon>
        <taxon>Candidatus Uabimicrobiales</taxon>
        <taxon>Candidatus Uabimicrobiaceae</taxon>
        <taxon>Candidatus Uabimicrobium</taxon>
    </lineage>
</organism>
<dbReference type="PROSITE" id="PS51194">
    <property type="entry name" value="HELICASE_CTER"/>
    <property type="match status" value="1"/>
</dbReference>
<dbReference type="InterPro" id="IPR014001">
    <property type="entry name" value="Helicase_ATP-bd"/>
</dbReference>
<dbReference type="InterPro" id="IPR027417">
    <property type="entry name" value="P-loop_NTPase"/>
</dbReference>
<dbReference type="Proteomes" id="UP000326354">
    <property type="component" value="Chromosome"/>
</dbReference>
<dbReference type="KEGG" id="uam:UABAM_06718"/>
<dbReference type="Gene3D" id="1.10.3380.30">
    <property type="match status" value="1"/>
</dbReference>
<dbReference type="PROSITE" id="PS51192">
    <property type="entry name" value="HELICASE_ATP_BIND_1"/>
    <property type="match status" value="1"/>
</dbReference>
<dbReference type="EMBL" id="AP019860">
    <property type="protein sequence ID" value="BBM88297.1"/>
    <property type="molecule type" value="Genomic_DNA"/>
</dbReference>
<keyword evidence="1" id="KW-0547">Nucleotide-binding</keyword>
<dbReference type="InterPro" id="IPR012961">
    <property type="entry name" value="Ski2/MTR4_C"/>
</dbReference>
<feature type="domain" description="Helicase ATP-binding" evidence="5">
    <location>
        <begin position="26"/>
        <end position="183"/>
    </location>
</feature>
<dbReference type="OrthoDB" id="9807155at2"/>
<evidence type="ECO:0000256" key="1">
    <source>
        <dbReference type="ARBA" id="ARBA00022741"/>
    </source>
</evidence>
<evidence type="ECO:0000259" key="6">
    <source>
        <dbReference type="PROSITE" id="PS51194"/>
    </source>
</evidence>
<keyword evidence="4" id="KW-0067">ATP-binding</keyword>
<evidence type="ECO:0000313" key="8">
    <source>
        <dbReference type="Proteomes" id="UP000326354"/>
    </source>
</evidence>
<keyword evidence="8" id="KW-1185">Reference proteome</keyword>
<evidence type="ECO:0000259" key="5">
    <source>
        <dbReference type="PROSITE" id="PS51192"/>
    </source>
</evidence>
<dbReference type="PANTHER" id="PTHR12131:SF1">
    <property type="entry name" value="ATP-DEPENDENT RNA HELICASE SUPV3L1, MITOCHONDRIAL-RELATED"/>
    <property type="match status" value="1"/>
</dbReference>
<reference evidence="7 8" key="1">
    <citation type="submission" date="2019-08" db="EMBL/GenBank/DDBJ databases">
        <title>Complete genome sequence of Candidatus Uab amorphum.</title>
        <authorList>
            <person name="Shiratori T."/>
            <person name="Suzuki S."/>
            <person name="Kakizawa Y."/>
            <person name="Ishida K."/>
        </authorList>
    </citation>
    <scope>NUCLEOTIDE SEQUENCE [LARGE SCALE GENOMIC DNA]</scope>
    <source>
        <strain evidence="7 8">SRT547</strain>
    </source>
</reference>
<dbReference type="GO" id="GO:0004386">
    <property type="term" value="F:helicase activity"/>
    <property type="evidence" value="ECO:0007669"/>
    <property type="project" value="UniProtKB-KW"/>
</dbReference>
<dbReference type="GO" id="GO:0005524">
    <property type="term" value="F:ATP binding"/>
    <property type="evidence" value="ECO:0007669"/>
    <property type="project" value="UniProtKB-KW"/>
</dbReference>
<dbReference type="CDD" id="cd18795">
    <property type="entry name" value="SF2_C_Ski2"/>
    <property type="match status" value="1"/>
</dbReference>
<dbReference type="InterPro" id="IPR011545">
    <property type="entry name" value="DEAD/DEAH_box_helicase_dom"/>
</dbReference>
<dbReference type="Pfam" id="PF08148">
    <property type="entry name" value="DSHCT"/>
    <property type="match status" value="1"/>
</dbReference>
<keyword evidence="2" id="KW-0378">Hydrolase</keyword>
<dbReference type="Pfam" id="PF00270">
    <property type="entry name" value="DEAD"/>
    <property type="match status" value="1"/>
</dbReference>
<name>A0A5S9F6V7_UABAM</name>
<dbReference type="InterPro" id="IPR001650">
    <property type="entry name" value="Helicase_C-like"/>
</dbReference>
<dbReference type="SUPFAM" id="SSF52540">
    <property type="entry name" value="P-loop containing nucleoside triphosphate hydrolases"/>
    <property type="match status" value="1"/>
</dbReference>
<feature type="domain" description="Helicase C-terminal" evidence="6">
    <location>
        <begin position="258"/>
        <end position="432"/>
    </location>
</feature>
<gene>
    <name evidence="7" type="ORF">UABAM_06718</name>
</gene>
<proteinExistence type="predicted"/>
<dbReference type="SMART" id="SM00490">
    <property type="entry name" value="HELICc"/>
    <property type="match status" value="1"/>
</dbReference>
<accession>A0A5S9F6V7</accession>
<dbReference type="PANTHER" id="PTHR12131">
    <property type="entry name" value="ATP-DEPENDENT RNA AND DNA HELICASE"/>
    <property type="match status" value="1"/>
</dbReference>
<protein>
    <submittedName>
        <fullName evidence="7">Helicase</fullName>
    </submittedName>
</protein>